<name>A0A8C7XGJ8_9TELE</name>
<dbReference type="Pfam" id="PF03372">
    <property type="entry name" value="Exo_endo_phos"/>
    <property type="match status" value="1"/>
</dbReference>
<keyword evidence="3" id="KW-1185">Reference proteome</keyword>
<dbReference type="Ensembl" id="ENSOSIT00000013720.1">
    <property type="protein sequence ID" value="ENSOSIP00000012953.1"/>
    <property type="gene ID" value="ENSOSIG00000007505.1"/>
</dbReference>
<dbReference type="PANTHER" id="PTHR31635">
    <property type="entry name" value="REVERSE TRANSCRIPTASE DOMAIN-CONTAINING PROTEIN-RELATED"/>
    <property type="match status" value="1"/>
</dbReference>
<dbReference type="InterPro" id="IPR005135">
    <property type="entry name" value="Endo/exonuclease/phosphatase"/>
</dbReference>
<evidence type="ECO:0000313" key="3">
    <source>
        <dbReference type="Proteomes" id="UP000694383"/>
    </source>
</evidence>
<dbReference type="SUPFAM" id="SSF56672">
    <property type="entry name" value="DNA/RNA polymerases"/>
    <property type="match status" value="1"/>
</dbReference>
<evidence type="ECO:0000259" key="1">
    <source>
        <dbReference type="PROSITE" id="PS50878"/>
    </source>
</evidence>
<protein>
    <recommendedName>
        <fullName evidence="1">Reverse transcriptase domain-containing protein</fullName>
    </recommendedName>
</protein>
<dbReference type="CDD" id="cd09076">
    <property type="entry name" value="L1-EN"/>
    <property type="match status" value="1"/>
</dbReference>
<dbReference type="GeneTree" id="ENSGT01150000286925"/>
<sequence length="883" mass="99703">MLGPNAPPAPGGALRFVSWNVKGLNSPIKRKKVISHLKQLNTKIAFLQETHLKVADHLKMRFGWVGQLYHSSFNSKARGVAVLIHKSVPFSVTEVISDPNGRYIIVSGRICGKSLTLVNVYGPNFDSEDFFKKLFLSIPNLNNSQLVMGGDFNCCLNPTLDRSSSKPYSVSKSSKAIQLFMSQYGVTDVWRHFNPNVKHFSFFSPVHSSFSRIPFFLIDNNLLSAVNYCEYTPIVISDHSPVTLDISPPGNSLSRSPWRFNPLLLKDTDFVQFISERIDLYIFTNNTPDASAISIWEACKAFLRGEIISYSAYKNKIASQKSRDLYSVISELQNICAESPSADLSKELLIKKAEFDSIATDEAVQLILRTRYSYYEFGDKPNKILSHQIRQSTAAQNITELCTSDGLILNPQTINDTFRDFYSALYTSECFPDEKRYEDFFSHLNIPTVEADVVAQLDKPFTAEELKNAVMSMQSGKSPGPDGFPSEFFKVFLDKLSPLMLNMLQTSADIGALPATLRQATISLILKKNKDPRCCSSYRPISLLCADVKILAKLLAKRLEPIMPTLISPDQTGFIKTRHSYHNIRRLMNILYCTSSTGTPEMVISMDAEKAFDRVEWSYLFYTLRRFGFGSKLLSWIKLLYTSPMARVRTNNDYSEYFPLGRGTRQGCPLSPLLFALAIEPLAAAIRTCSMCGILRGGVNHKVALYADDLLLFISDPTISMPSVLALLREFGQISGYKLNLNKSELFPINPEAMAYPPSDLPFKISPSVIRYLGVQVTKEFSDLFKTNFIPLLDQINCDLQRWSMLPLSLAGRISCIKMNVLPKFLYFFQCLPVFIPNQFFRSLDNSIAQFLWGKKPPRMRKTILQKSKDNGGLSLPNFLFYY</sequence>
<evidence type="ECO:0000313" key="2">
    <source>
        <dbReference type="Ensembl" id="ENSOSIP00000012953.1"/>
    </source>
</evidence>
<reference evidence="2" key="1">
    <citation type="submission" date="2025-08" db="UniProtKB">
        <authorList>
            <consortium name="Ensembl"/>
        </authorList>
    </citation>
    <scope>IDENTIFICATION</scope>
</reference>
<dbReference type="InterPro" id="IPR000477">
    <property type="entry name" value="RT_dom"/>
</dbReference>
<dbReference type="PROSITE" id="PS50878">
    <property type="entry name" value="RT_POL"/>
    <property type="match status" value="1"/>
</dbReference>
<reference evidence="2" key="2">
    <citation type="submission" date="2025-09" db="UniProtKB">
        <authorList>
            <consortium name="Ensembl"/>
        </authorList>
    </citation>
    <scope>IDENTIFICATION</scope>
</reference>
<dbReference type="Pfam" id="PF00078">
    <property type="entry name" value="RVT_1"/>
    <property type="match status" value="1"/>
</dbReference>
<dbReference type="InterPro" id="IPR036691">
    <property type="entry name" value="Endo/exonu/phosph_ase_sf"/>
</dbReference>
<proteinExistence type="predicted"/>
<dbReference type="InterPro" id="IPR043502">
    <property type="entry name" value="DNA/RNA_pol_sf"/>
</dbReference>
<organism evidence="2 3">
    <name type="scientific">Oryzias sinensis</name>
    <name type="common">Chinese medaka</name>
    <dbReference type="NCBI Taxonomy" id="183150"/>
    <lineage>
        <taxon>Eukaryota</taxon>
        <taxon>Metazoa</taxon>
        <taxon>Chordata</taxon>
        <taxon>Craniata</taxon>
        <taxon>Vertebrata</taxon>
        <taxon>Euteleostomi</taxon>
        <taxon>Actinopterygii</taxon>
        <taxon>Neopterygii</taxon>
        <taxon>Teleostei</taxon>
        <taxon>Neoteleostei</taxon>
        <taxon>Acanthomorphata</taxon>
        <taxon>Ovalentaria</taxon>
        <taxon>Atherinomorphae</taxon>
        <taxon>Beloniformes</taxon>
        <taxon>Adrianichthyidae</taxon>
        <taxon>Oryziinae</taxon>
        <taxon>Oryzias</taxon>
    </lineage>
</organism>
<dbReference type="AlphaFoldDB" id="A0A8C7XGJ8"/>
<dbReference type="CDD" id="cd01650">
    <property type="entry name" value="RT_nLTR_like"/>
    <property type="match status" value="1"/>
</dbReference>
<dbReference type="Gene3D" id="3.60.10.10">
    <property type="entry name" value="Endonuclease/exonuclease/phosphatase"/>
    <property type="match status" value="1"/>
</dbReference>
<dbReference type="GO" id="GO:0003824">
    <property type="term" value="F:catalytic activity"/>
    <property type="evidence" value="ECO:0007669"/>
    <property type="project" value="InterPro"/>
</dbReference>
<accession>A0A8C7XGJ8</accession>
<feature type="domain" description="Reverse transcriptase" evidence="1">
    <location>
        <begin position="506"/>
        <end position="777"/>
    </location>
</feature>
<dbReference type="PANTHER" id="PTHR31635:SF196">
    <property type="entry name" value="REVERSE TRANSCRIPTASE DOMAIN-CONTAINING PROTEIN-RELATED"/>
    <property type="match status" value="1"/>
</dbReference>
<dbReference type="SUPFAM" id="SSF56219">
    <property type="entry name" value="DNase I-like"/>
    <property type="match status" value="1"/>
</dbReference>
<dbReference type="Proteomes" id="UP000694383">
    <property type="component" value="Unplaced"/>
</dbReference>